<dbReference type="AlphaFoldDB" id="A0A437JZR8"/>
<dbReference type="EMBL" id="SACT01000001">
    <property type="protein sequence ID" value="RVT53543.1"/>
    <property type="molecule type" value="Genomic_DNA"/>
</dbReference>
<dbReference type="PROSITE" id="PS51257">
    <property type="entry name" value="PROKAR_LIPOPROTEIN"/>
    <property type="match status" value="1"/>
</dbReference>
<keyword evidence="1" id="KW-0677">Repeat</keyword>
<feature type="signal peptide" evidence="3">
    <location>
        <begin position="1"/>
        <end position="25"/>
    </location>
</feature>
<dbReference type="SMART" id="SM00028">
    <property type="entry name" value="TPR"/>
    <property type="match status" value="6"/>
</dbReference>
<evidence type="ECO:0000313" key="5">
    <source>
        <dbReference type="Proteomes" id="UP000288178"/>
    </source>
</evidence>
<gene>
    <name evidence="4" type="ORF">ENE75_01170</name>
</gene>
<accession>A0A437JZR8</accession>
<dbReference type="Pfam" id="PF13432">
    <property type="entry name" value="TPR_16"/>
    <property type="match status" value="2"/>
</dbReference>
<dbReference type="Proteomes" id="UP000288178">
    <property type="component" value="Unassembled WGS sequence"/>
</dbReference>
<dbReference type="Pfam" id="PF13374">
    <property type="entry name" value="TPR_10"/>
    <property type="match status" value="1"/>
</dbReference>
<dbReference type="InterPro" id="IPR011990">
    <property type="entry name" value="TPR-like_helical_dom_sf"/>
</dbReference>
<proteinExistence type="predicted"/>
<dbReference type="SUPFAM" id="SSF48452">
    <property type="entry name" value="TPR-like"/>
    <property type="match status" value="2"/>
</dbReference>
<organism evidence="4 5">
    <name type="scientific">Rubrivivax albus</name>
    <dbReference type="NCBI Taxonomy" id="2499835"/>
    <lineage>
        <taxon>Bacteria</taxon>
        <taxon>Pseudomonadati</taxon>
        <taxon>Pseudomonadota</taxon>
        <taxon>Betaproteobacteria</taxon>
        <taxon>Burkholderiales</taxon>
        <taxon>Sphaerotilaceae</taxon>
        <taxon>Rubrivivax</taxon>
    </lineage>
</organism>
<evidence type="ECO:0000256" key="3">
    <source>
        <dbReference type="SAM" id="SignalP"/>
    </source>
</evidence>
<feature type="chain" id="PRO_5019015619" evidence="3">
    <location>
        <begin position="26"/>
        <end position="591"/>
    </location>
</feature>
<dbReference type="InterPro" id="IPR011717">
    <property type="entry name" value="TPR-4"/>
</dbReference>
<evidence type="ECO:0000313" key="4">
    <source>
        <dbReference type="EMBL" id="RVT53543.1"/>
    </source>
</evidence>
<keyword evidence="3" id="KW-0732">Signal</keyword>
<dbReference type="Pfam" id="PF07721">
    <property type="entry name" value="TPR_4"/>
    <property type="match status" value="2"/>
</dbReference>
<dbReference type="Gene3D" id="1.25.40.10">
    <property type="entry name" value="Tetratricopeptide repeat domain"/>
    <property type="match status" value="2"/>
</dbReference>
<dbReference type="PANTHER" id="PTHR45586">
    <property type="entry name" value="TPR REPEAT-CONTAINING PROTEIN PA4667"/>
    <property type="match status" value="1"/>
</dbReference>
<reference evidence="4 5" key="1">
    <citation type="submission" date="2019-01" db="EMBL/GenBank/DDBJ databases">
        <authorList>
            <person name="Chen W.-M."/>
        </authorList>
    </citation>
    <scope>NUCLEOTIDE SEQUENCE [LARGE SCALE GENOMIC DNA]</scope>
    <source>
        <strain evidence="4 5">ICH-3</strain>
    </source>
</reference>
<dbReference type="PANTHER" id="PTHR45586:SF16">
    <property type="entry name" value="DOMAIN PROTEIN, PUTATIVE-RELATED"/>
    <property type="match status" value="1"/>
</dbReference>
<dbReference type="Pfam" id="PF14559">
    <property type="entry name" value="TPR_19"/>
    <property type="match status" value="1"/>
</dbReference>
<keyword evidence="5" id="KW-1185">Reference proteome</keyword>
<dbReference type="InterPro" id="IPR051012">
    <property type="entry name" value="CellSynth/LPSAsmb/PSIAsmb"/>
</dbReference>
<comment type="caution">
    <text evidence="4">The sequence shown here is derived from an EMBL/GenBank/DDBJ whole genome shotgun (WGS) entry which is preliminary data.</text>
</comment>
<evidence type="ECO:0000256" key="2">
    <source>
        <dbReference type="ARBA" id="ARBA00022803"/>
    </source>
</evidence>
<dbReference type="RefSeq" id="WP_128194797.1">
    <property type="nucleotide sequence ID" value="NZ_SACT01000001.1"/>
</dbReference>
<dbReference type="OrthoDB" id="9766710at2"/>
<sequence length="591" mass="64745">MPEVLRGRKLLAAVALSLACGTAWADVPAQRSALDAPLFYQLLLGEMELRNSQPGQAYQLYLDAARRTQDAQLFRRAMDIALQSRAGREALEATRAWAQALPDSTEPLRLELQILTALNQLDAAGEPLAALLQKTPAAERGGMIAALPRFFERATDKRRTAELLDTALAAHAADPATRSPALVARGRAWLAADDPDRALALAREGAADDPAAPGPALLAMELRTQRPEAEALVTAHLARSDAEPALRLAWARVLTAAQRYPEAIAQLETATTQQPDQAPPWLMLGALQLELRHTEQAEAALKRYVALVQPAAPAQGAASAPAADAGPDEAADTPADQGLVQAWLMLAQAAEQRGDFPAAEAWLARIDDPQRALEVQARRATLMARQGNVDAAVASLRQVPERSAADARAKLVAEAQLLRDVKRWQPAYDVFARAVERFPEDVDLLYEQAMVAEKLDRLPDMERLLRRVIEIQPEHGHAHNALGYSLADRGVRLEEARTLIRKALDLMPGDPFITDSLGWVEFRLGNLDEAERLLRQAWASRPDTEIGAHLGEVLWAQGRRDEARRIWRQAQARDDANDVLRETLARLQVGL</sequence>
<protein>
    <submittedName>
        <fullName evidence="4">Tetratricopeptide repeat protein</fullName>
    </submittedName>
</protein>
<evidence type="ECO:0000256" key="1">
    <source>
        <dbReference type="ARBA" id="ARBA00022737"/>
    </source>
</evidence>
<dbReference type="InterPro" id="IPR019734">
    <property type="entry name" value="TPR_rpt"/>
</dbReference>
<keyword evidence="2" id="KW-0802">TPR repeat</keyword>
<name>A0A437JZR8_9BURK</name>
<dbReference type="GO" id="GO:0042802">
    <property type="term" value="F:identical protein binding"/>
    <property type="evidence" value="ECO:0007669"/>
    <property type="project" value="InterPro"/>
</dbReference>